<evidence type="ECO:0000313" key="2">
    <source>
        <dbReference type="EMBL" id="TEU30121.1"/>
    </source>
</evidence>
<name>A0A4Y7XEC0_9GAMM</name>
<dbReference type="PANTHER" id="PTHR43000">
    <property type="entry name" value="DTDP-D-GLUCOSE 4,6-DEHYDRATASE-RELATED"/>
    <property type="match status" value="1"/>
</dbReference>
<gene>
    <name evidence="2" type="ORF">E2B99_03520</name>
</gene>
<dbReference type="Pfam" id="PF16363">
    <property type="entry name" value="GDP_Man_Dehyd"/>
    <property type="match status" value="1"/>
</dbReference>
<dbReference type="OrthoDB" id="9801056at2"/>
<dbReference type="RefSeq" id="WP_134243601.1">
    <property type="nucleotide sequence ID" value="NZ_SNTY01000012.1"/>
</dbReference>
<reference evidence="2 3" key="1">
    <citation type="submission" date="2019-03" db="EMBL/GenBank/DDBJ databases">
        <title>Alkanindiges illinoisensis: a potential pathogenic isolated from ascites of a gastric cancer patient with abdominal metastasis.</title>
        <authorList>
            <person name="Hu X."/>
            <person name="Yang B."/>
            <person name="Yan X."/>
            <person name="Lin L."/>
            <person name="Zhao H."/>
            <person name="Zhou F."/>
            <person name="Su B."/>
            <person name="Chen J."/>
            <person name="Rui Y."/>
            <person name="Wang Q."/>
            <person name="Zheng L."/>
        </authorList>
    </citation>
    <scope>NUCLEOTIDE SEQUENCE [LARGE SCALE GENOMIC DNA]</scope>
    <source>
        <strain evidence="2 3">NFYY 23406</strain>
    </source>
</reference>
<dbReference type="Proteomes" id="UP000297834">
    <property type="component" value="Unassembled WGS sequence"/>
</dbReference>
<dbReference type="Gene3D" id="3.90.25.10">
    <property type="entry name" value="UDP-galactose 4-epimerase, domain 1"/>
    <property type="match status" value="1"/>
</dbReference>
<dbReference type="Gene3D" id="3.40.50.720">
    <property type="entry name" value="NAD(P)-binding Rossmann-like Domain"/>
    <property type="match status" value="1"/>
</dbReference>
<feature type="domain" description="NAD(P)-binding" evidence="1">
    <location>
        <begin position="6"/>
        <end position="282"/>
    </location>
</feature>
<comment type="caution">
    <text evidence="2">The sequence shown here is derived from an EMBL/GenBank/DDBJ whole genome shotgun (WGS) entry which is preliminary data.</text>
</comment>
<keyword evidence="3" id="KW-1185">Reference proteome</keyword>
<dbReference type="SUPFAM" id="SSF51735">
    <property type="entry name" value="NAD(P)-binding Rossmann-fold domains"/>
    <property type="match status" value="1"/>
</dbReference>
<dbReference type="InterPro" id="IPR016040">
    <property type="entry name" value="NAD(P)-bd_dom"/>
</dbReference>
<dbReference type="EMBL" id="SNTY01000012">
    <property type="protein sequence ID" value="TEU30121.1"/>
    <property type="molecule type" value="Genomic_DNA"/>
</dbReference>
<evidence type="ECO:0000313" key="3">
    <source>
        <dbReference type="Proteomes" id="UP000297834"/>
    </source>
</evidence>
<protein>
    <submittedName>
        <fullName evidence="2">NAD-dependent epimerase/dehydratase family protein</fullName>
    </submittedName>
</protein>
<dbReference type="InterPro" id="IPR036291">
    <property type="entry name" value="NAD(P)-bd_dom_sf"/>
</dbReference>
<accession>A0A4Y7XEC0</accession>
<dbReference type="AlphaFoldDB" id="A0A4Y7XEC0"/>
<organism evidence="2 3">
    <name type="scientific">Alkanindiges illinoisensis</name>
    <dbReference type="NCBI Taxonomy" id="197183"/>
    <lineage>
        <taxon>Bacteria</taxon>
        <taxon>Pseudomonadati</taxon>
        <taxon>Pseudomonadota</taxon>
        <taxon>Gammaproteobacteria</taxon>
        <taxon>Moraxellales</taxon>
        <taxon>Moraxellaceae</taxon>
        <taxon>Alkanindiges</taxon>
    </lineage>
</organism>
<proteinExistence type="predicted"/>
<sequence>MTKRILITGITGFTGRYVARRFVDLGYEVYGFSHAQNRDMDGVKQIFAISLNSYTRLKQIIDQIKPHYVIHLAAISFVAHADMSELYETNVIGTRNLMEALKNADTLPEHVMVASSANVYGNNDSGQPLTEATPFAPVNDYAVTKVTGEYISGLYSQYFPITIVRPFNYTGLHQSSNFLVPKIIQAAKAKQPVIELGNLDIARDFSDVRDVARFYMELIQRKNSANFRTINICSGQAYTLHQILNYAQDATNHQFNEIRINPAFVRTNEIKLLLGDPAILNKAVSDIKRYPLEATIEWMALN</sequence>
<evidence type="ECO:0000259" key="1">
    <source>
        <dbReference type="Pfam" id="PF16363"/>
    </source>
</evidence>